<dbReference type="EMBL" id="MCFC01000012">
    <property type="protein sequence ID" value="ORY31998.1"/>
    <property type="molecule type" value="Genomic_DNA"/>
</dbReference>
<keyword evidence="4" id="KW-1185">Reference proteome</keyword>
<proteinExistence type="predicted"/>
<comment type="caution">
    <text evidence="3">The sequence shown here is derived from an EMBL/GenBank/DDBJ whole genome shotgun (WGS) entry which is preliminary data.</text>
</comment>
<dbReference type="Proteomes" id="UP000193986">
    <property type="component" value="Unassembled WGS sequence"/>
</dbReference>
<dbReference type="GO" id="GO:0016787">
    <property type="term" value="F:hydrolase activity"/>
    <property type="evidence" value="ECO:0007669"/>
    <property type="project" value="UniProtKB-KW"/>
</dbReference>
<reference evidence="3 4" key="1">
    <citation type="submission" date="2016-07" db="EMBL/GenBank/DDBJ databases">
        <title>Pervasive Adenine N6-methylation of Active Genes in Fungi.</title>
        <authorList>
            <consortium name="DOE Joint Genome Institute"/>
            <person name="Mondo S.J."/>
            <person name="Dannebaum R.O."/>
            <person name="Kuo R.C."/>
            <person name="Labutti K."/>
            <person name="Haridas S."/>
            <person name="Kuo A."/>
            <person name="Salamov A."/>
            <person name="Ahrendt S.R."/>
            <person name="Lipzen A."/>
            <person name="Sullivan W."/>
            <person name="Andreopoulos W.B."/>
            <person name="Clum A."/>
            <person name="Lindquist E."/>
            <person name="Daum C."/>
            <person name="Ramamoorthy G.K."/>
            <person name="Gryganskyi A."/>
            <person name="Culley D."/>
            <person name="Magnuson J.K."/>
            <person name="James T.Y."/>
            <person name="O'Malley M.A."/>
            <person name="Stajich J.E."/>
            <person name="Spatafora J.W."/>
            <person name="Visel A."/>
            <person name="Grigoriev I.V."/>
        </authorList>
    </citation>
    <scope>NUCLEOTIDE SEQUENCE [LARGE SCALE GENOMIC DNA]</scope>
    <source>
        <strain evidence="3 4">68-887.2</strain>
    </source>
</reference>
<dbReference type="AlphaFoldDB" id="A0A1Y2BAY3"/>
<protein>
    <submittedName>
        <fullName evidence="3">Putative beta-lactamase</fullName>
    </submittedName>
</protein>
<dbReference type="InterPro" id="IPR001466">
    <property type="entry name" value="Beta-lactam-related"/>
</dbReference>
<name>A0A1Y2BAY3_9TREE</name>
<dbReference type="InterPro" id="IPR050789">
    <property type="entry name" value="Diverse_Enzym_Activities"/>
</dbReference>
<sequence>MQLFSLIFALIPARHERFLAMSDVVAPWDVTAPLCYGSPESVGLLPQPLEDLKANASSYLISRNYSDATYEAIHPLYPGVSLVVGHKNTIVTQYADGKALLYADANGTHLDVSEQVETEIDTIYDLASLSKLFATVVALDQLGQGLIQLNATVASYIPEFAANNKSTVTIEQLLTHTSGFDADPVPPLFPNYTTIEERRQAAITQALINPPGSTFLYSDLNLMNLGFVLESTTGKTLDQLVKERVTGPLGMSDTFYNSGNLPSHLLPSYDRIVATEFQIQVVGPTYSPPRPQPVRGTVHDENAWALDGVSGHAGVFSTAHDLAIFCQMILNNGTYAGVKILEPWTVDLIFHNFNTAFPGHEHGLGFELNQLIWSGSMASLQTAGHTGFTGTTIFIDRPTGTFAVQLTNRVHPSRKWSSTNISREFVGFFVAKALGRNATSPTIRAP</sequence>
<dbReference type="PANTHER" id="PTHR43283:SF11">
    <property type="entry name" value="BETA-LACTAMASE-RELATED DOMAIN-CONTAINING PROTEIN"/>
    <property type="match status" value="1"/>
</dbReference>
<evidence type="ECO:0000259" key="2">
    <source>
        <dbReference type="Pfam" id="PF00144"/>
    </source>
</evidence>
<dbReference type="OrthoDB" id="428260at2759"/>
<feature type="domain" description="Beta-lactamase-related" evidence="2">
    <location>
        <begin position="78"/>
        <end position="416"/>
    </location>
</feature>
<dbReference type="InParanoid" id="A0A1Y2BAY3"/>
<evidence type="ECO:0000313" key="3">
    <source>
        <dbReference type="EMBL" id="ORY31998.1"/>
    </source>
</evidence>
<dbReference type="STRING" id="71784.A0A1Y2BAY3"/>
<keyword evidence="1" id="KW-0378">Hydrolase</keyword>
<dbReference type="Gene3D" id="3.40.710.10">
    <property type="entry name" value="DD-peptidase/beta-lactamase superfamily"/>
    <property type="match status" value="1"/>
</dbReference>
<dbReference type="Pfam" id="PF00144">
    <property type="entry name" value="Beta-lactamase"/>
    <property type="match status" value="1"/>
</dbReference>
<evidence type="ECO:0000256" key="1">
    <source>
        <dbReference type="ARBA" id="ARBA00022801"/>
    </source>
</evidence>
<evidence type="ECO:0000313" key="4">
    <source>
        <dbReference type="Proteomes" id="UP000193986"/>
    </source>
</evidence>
<dbReference type="SUPFAM" id="SSF56601">
    <property type="entry name" value="beta-lactamase/transpeptidase-like"/>
    <property type="match status" value="1"/>
</dbReference>
<accession>A0A1Y2BAY3</accession>
<organism evidence="3 4">
    <name type="scientific">Naematelia encephala</name>
    <dbReference type="NCBI Taxonomy" id="71784"/>
    <lineage>
        <taxon>Eukaryota</taxon>
        <taxon>Fungi</taxon>
        <taxon>Dikarya</taxon>
        <taxon>Basidiomycota</taxon>
        <taxon>Agaricomycotina</taxon>
        <taxon>Tremellomycetes</taxon>
        <taxon>Tremellales</taxon>
        <taxon>Naemateliaceae</taxon>
        <taxon>Naematelia</taxon>
    </lineage>
</organism>
<gene>
    <name evidence="3" type="ORF">BCR39DRAFT_525127</name>
</gene>
<dbReference type="InterPro" id="IPR012338">
    <property type="entry name" value="Beta-lactam/transpept-like"/>
</dbReference>
<dbReference type="PANTHER" id="PTHR43283">
    <property type="entry name" value="BETA-LACTAMASE-RELATED"/>
    <property type="match status" value="1"/>
</dbReference>